<evidence type="ECO:0000313" key="3">
    <source>
        <dbReference type="Proteomes" id="UP001458880"/>
    </source>
</evidence>
<protein>
    <submittedName>
        <fullName evidence="2">Uncharacterized protein</fullName>
    </submittedName>
</protein>
<dbReference type="Proteomes" id="UP001458880">
    <property type="component" value="Unassembled WGS sequence"/>
</dbReference>
<evidence type="ECO:0000256" key="1">
    <source>
        <dbReference type="SAM" id="MobiDB-lite"/>
    </source>
</evidence>
<feature type="region of interest" description="Disordered" evidence="1">
    <location>
        <begin position="72"/>
        <end position="96"/>
    </location>
</feature>
<proteinExistence type="predicted"/>
<reference evidence="2 3" key="1">
    <citation type="journal article" date="2024" name="BMC Genomics">
        <title>De novo assembly and annotation of Popillia japonica's genome with initial clues to its potential as an invasive pest.</title>
        <authorList>
            <person name="Cucini C."/>
            <person name="Boschi S."/>
            <person name="Funari R."/>
            <person name="Cardaioli E."/>
            <person name="Iannotti N."/>
            <person name="Marturano G."/>
            <person name="Paoli F."/>
            <person name="Bruttini M."/>
            <person name="Carapelli A."/>
            <person name="Frati F."/>
            <person name="Nardi F."/>
        </authorList>
    </citation>
    <scope>NUCLEOTIDE SEQUENCE [LARGE SCALE GENOMIC DNA]</scope>
    <source>
        <strain evidence="2">DMR45628</strain>
    </source>
</reference>
<name>A0AAW1IZ10_POPJA</name>
<comment type="caution">
    <text evidence="2">The sequence shown here is derived from an EMBL/GenBank/DDBJ whole genome shotgun (WGS) entry which is preliminary data.</text>
</comment>
<keyword evidence="3" id="KW-1185">Reference proteome</keyword>
<sequence>MPTKKVDERYCIIILYLIRGFYVKLLKSAKMPTKKVDERYCIIILYLIRGFLHNGDESRSCQRLLPIASVSVSGTPPSNRKHTQEKRAGARYRADKPAIVSTGETCRSAVSGRQAGDSIDVCELR</sequence>
<organism evidence="2 3">
    <name type="scientific">Popillia japonica</name>
    <name type="common">Japanese beetle</name>
    <dbReference type="NCBI Taxonomy" id="7064"/>
    <lineage>
        <taxon>Eukaryota</taxon>
        <taxon>Metazoa</taxon>
        <taxon>Ecdysozoa</taxon>
        <taxon>Arthropoda</taxon>
        <taxon>Hexapoda</taxon>
        <taxon>Insecta</taxon>
        <taxon>Pterygota</taxon>
        <taxon>Neoptera</taxon>
        <taxon>Endopterygota</taxon>
        <taxon>Coleoptera</taxon>
        <taxon>Polyphaga</taxon>
        <taxon>Scarabaeiformia</taxon>
        <taxon>Scarabaeidae</taxon>
        <taxon>Rutelinae</taxon>
        <taxon>Popillia</taxon>
    </lineage>
</organism>
<evidence type="ECO:0000313" key="2">
    <source>
        <dbReference type="EMBL" id="KAK9695655.1"/>
    </source>
</evidence>
<gene>
    <name evidence="2" type="ORF">QE152_g32440</name>
</gene>
<feature type="compositionally biased region" description="Basic and acidic residues" evidence="1">
    <location>
        <begin position="85"/>
        <end position="96"/>
    </location>
</feature>
<dbReference type="EMBL" id="JASPKY010000475">
    <property type="protein sequence ID" value="KAK9695655.1"/>
    <property type="molecule type" value="Genomic_DNA"/>
</dbReference>
<accession>A0AAW1IZ10</accession>
<dbReference type="AlphaFoldDB" id="A0AAW1IZ10"/>